<organism evidence="2 3">
    <name type="scientific">Legionella israelensis</name>
    <dbReference type="NCBI Taxonomy" id="454"/>
    <lineage>
        <taxon>Bacteria</taxon>
        <taxon>Pseudomonadati</taxon>
        <taxon>Pseudomonadota</taxon>
        <taxon>Gammaproteobacteria</taxon>
        <taxon>Legionellales</taxon>
        <taxon>Legionellaceae</taxon>
        <taxon>Legionella</taxon>
    </lineage>
</organism>
<protein>
    <submittedName>
        <fullName evidence="2">Uncharacterized protein</fullName>
    </submittedName>
</protein>
<gene>
    <name evidence="2" type="ORF">E3983_02005</name>
</gene>
<proteinExistence type="predicted"/>
<dbReference type="AlphaFoldDB" id="A0AAX1EDZ8"/>
<evidence type="ECO:0000313" key="3">
    <source>
        <dbReference type="Proteomes" id="UP000295517"/>
    </source>
</evidence>
<dbReference type="Proteomes" id="UP000295517">
    <property type="component" value="Chromosome"/>
</dbReference>
<evidence type="ECO:0000313" key="2">
    <source>
        <dbReference type="EMBL" id="QBR83237.1"/>
    </source>
</evidence>
<accession>A0AAX1EDZ8</accession>
<feature type="region of interest" description="Disordered" evidence="1">
    <location>
        <begin position="1"/>
        <end position="23"/>
    </location>
</feature>
<dbReference type="EMBL" id="CP038254">
    <property type="protein sequence ID" value="QBR83237.1"/>
    <property type="molecule type" value="Genomic_DNA"/>
</dbReference>
<sequence>MKGNLPDESEKKTDLGSNPSSFFKSRLDDVKLGSTKAYVENKVIGGLRSAEEYFKIIEKQGKPQMEGASKANEEGAGQIRKGIEEIGNILEHVFTSKHTHTS</sequence>
<dbReference type="RefSeq" id="WP_135059675.1">
    <property type="nucleotide sequence ID" value="NZ_CP038254.1"/>
</dbReference>
<reference evidence="2 3" key="1">
    <citation type="submission" date="2019-03" db="EMBL/GenBank/DDBJ databases">
        <title>Diverse conjugative elements silence natural transformation in Legionella species.</title>
        <authorList>
            <person name="Durieux I."/>
            <person name="Ginevra C."/>
            <person name="Attaiech L."/>
            <person name="Picq K."/>
            <person name="Juan P.A."/>
            <person name="Jarraud S."/>
            <person name="Charpentier X."/>
        </authorList>
    </citation>
    <scope>NUCLEOTIDE SEQUENCE [LARGE SCALE GENOMIC DNA]</scope>
    <source>
        <strain evidence="2 3">HL-0427-4011</strain>
    </source>
</reference>
<name>A0AAX1EDZ8_9GAMM</name>
<evidence type="ECO:0000256" key="1">
    <source>
        <dbReference type="SAM" id="MobiDB-lite"/>
    </source>
</evidence>